<dbReference type="InterPro" id="IPR002559">
    <property type="entry name" value="Transposase_11"/>
</dbReference>
<sequence length="119" mass="13403">MHAHADDQGRPLGFKLTGGEVSDYRAAEDLMALPIATPRMLLADKDYDGDIVRDTLLFCGILSAIPPRANRAQPITCNVLRYKDRNRIATRYDKTAKSFLGFMHLAAATLWLPRLFNWP</sequence>
<reference evidence="2 3" key="1">
    <citation type="submission" date="2019-09" db="EMBL/GenBank/DDBJ databases">
        <title>Genome sequence of Roseospira marina, one of the more divergent members of the non-sulfur purple photosynthetic bacterial family, the Rhodospirillaceae.</title>
        <authorList>
            <person name="Meyer T."/>
            <person name="Kyndt J."/>
        </authorList>
    </citation>
    <scope>NUCLEOTIDE SEQUENCE [LARGE SCALE GENOMIC DNA]</scope>
    <source>
        <strain evidence="2 3">DSM 15113</strain>
    </source>
</reference>
<dbReference type="AlphaFoldDB" id="A0A5M6IG45"/>
<dbReference type="GO" id="GO:0003677">
    <property type="term" value="F:DNA binding"/>
    <property type="evidence" value="ECO:0007669"/>
    <property type="project" value="InterPro"/>
</dbReference>
<evidence type="ECO:0000259" key="1">
    <source>
        <dbReference type="Pfam" id="PF01609"/>
    </source>
</evidence>
<gene>
    <name evidence="2" type="ORF">F1188_00530</name>
</gene>
<comment type="caution">
    <text evidence="2">The sequence shown here is derived from an EMBL/GenBank/DDBJ whole genome shotgun (WGS) entry which is preliminary data.</text>
</comment>
<dbReference type="Proteomes" id="UP000324065">
    <property type="component" value="Unassembled WGS sequence"/>
</dbReference>
<dbReference type="EMBL" id="VWPJ01000001">
    <property type="protein sequence ID" value="KAA5607291.1"/>
    <property type="molecule type" value="Genomic_DNA"/>
</dbReference>
<evidence type="ECO:0000313" key="3">
    <source>
        <dbReference type="Proteomes" id="UP000324065"/>
    </source>
</evidence>
<feature type="domain" description="Transposase IS4-like" evidence="1">
    <location>
        <begin position="1"/>
        <end position="98"/>
    </location>
</feature>
<keyword evidence="3" id="KW-1185">Reference proteome</keyword>
<dbReference type="GO" id="GO:0004803">
    <property type="term" value="F:transposase activity"/>
    <property type="evidence" value="ECO:0007669"/>
    <property type="project" value="InterPro"/>
</dbReference>
<organism evidence="2 3">
    <name type="scientific">Roseospira marina</name>
    <dbReference type="NCBI Taxonomy" id="140057"/>
    <lineage>
        <taxon>Bacteria</taxon>
        <taxon>Pseudomonadati</taxon>
        <taxon>Pseudomonadota</taxon>
        <taxon>Alphaproteobacteria</taxon>
        <taxon>Rhodospirillales</taxon>
        <taxon>Rhodospirillaceae</taxon>
        <taxon>Roseospira</taxon>
    </lineage>
</organism>
<dbReference type="Pfam" id="PF01609">
    <property type="entry name" value="DDE_Tnp_1"/>
    <property type="match status" value="1"/>
</dbReference>
<dbReference type="GO" id="GO:0006313">
    <property type="term" value="P:DNA transposition"/>
    <property type="evidence" value="ECO:0007669"/>
    <property type="project" value="InterPro"/>
</dbReference>
<proteinExistence type="predicted"/>
<name>A0A5M6IG45_9PROT</name>
<protein>
    <submittedName>
        <fullName evidence="2">Transposase</fullName>
    </submittedName>
</protein>
<accession>A0A5M6IG45</accession>
<evidence type="ECO:0000313" key="2">
    <source>
        <dbReference type="EMBL" id="KAA5607291.1"/>
    </source>
</evidence>
<dbReference type="OrthoDB" id="7366523at2"/>